<dbReference type="EMBL" id="CAJNJQ010003972">
    <property type="protein sequence ID" value="CAE7207104.1"/>
    <property type="molecule type" value="Genomic_DNA"/>
</dbReference>
<sequence>MRTSAFGDGLAKDPGLIEIDDGDRPQLVHRQDWIEQPSRLVRFATRLGLAKGDKPMLEAVEKAYGFIARNYASGDQVILCVWTSDKWETDRYAKALEILARHLV</sequence>
<organism evidence="1 2">
    <name type="scientific">Rhizoctonia solani</name>
    <dbReference type="NCBI Taxonomy" id="456999"/>
    <lineage>
        <taxon>Eukaryota</taxon>
        <taxon>Fungi</taxon>
        <taxon>Dikarya</taxon>
        <taxon>Basidiomycota</taxon>
        <taxon>Agaricomycotina</taxon>
        <taxon>Agaricomycetes</taxon>
        <taxon>Cantharellales</taxon>
        <taxon>Ceratobasidiaceae</taxon>
        <taxon>Rhizoctonia</taxon>
    </lineage>
</organism>
<dbReference type="Proteomes" id="UP000663827">
    <property type="component" value="Unassembled WGS sequence"/>
</dbReference>
<gene>
    <name evidence="1" type="ORF">RDB_LOCUS145638</name>
</gene>
<evidence type="ECO:0000313" key="2">
    <source>
        <dbReference type="Proteomes" id="UP000663827"/>
    </source>
</evidence>
<dbReference type="AlphaFoldDB" id="A0A8H3EAE5"/>
<comment type="caution">
    <text evidence="1">The sequence shown here is derived from an EMBL/GenBank/DDBJ whole genome shotgun (WGS) entry which is preliminary data.</text>
</comment>
<name>A0A8H3EAE5_9AGAM</name>
<accession>A0A8H3EAE5</accession>
<evidence type="ECO:0000313" key="1">
    <source>
        <dbReference type="EMBL" id="CAE7207104.1"/>
    </source>
</evidence>
<proteinExistence type="predicted"/>
<reference evidence="1" key="1">
    <citation type="submission" date="2021-01" db="EMBL/GenBank/DDBJ databases">
        <authorList>
            <person name="Kaushik A."/>
        </authorList>
    </citation>
    <scope>NUCLEOTIDE SEQUENCE</scope>
    <source>
        <strain evidence="1">AG5</strain>
    </source>
</reference>
<protein>
    <submittedName>
        <fullName evidence="1">Uncharacterized protein</fullName>
    </submittedName>
</protein>